<keyword evidence="5 12" id="KW-0633">Potassium transport</keyword>
<evidence type="ECO:0000313" key="15">
    <source>
        <dbReference type="EMBL" id="MCH6170600.1"/>
    </source>
</evidence>
<dbReference type="Pfam" id="PF22776">
    <property type="entry name" value="K_trans_C"/>
    <property type="match status" value="1"/>
</dbReference>
<keyword evidence="7 12" id="KW-0769">Symport</keyword>
<evidence type="ECO:0000256" key="5">
    <source>
        <dbReference type="ARBA" id="ARBA00022538"/>
    </source>
</evidence>
<evidence type="ECO:0000256" key="1">
    <source>
        <dbReference type="ARBA" id="ARBA00004141"/>
    </source>
</evidence>
<feature type="transmembrane region" description="Helical" evidence="12">
    <location>
        <begin position="138"/>
        <end position="156"/>
    </location>
</feature>
<dbReference type="RefSeq" id="WP_241041411.1">
    <property type="nucleotide sequence ID" value="NZ_BAAAJF010000060.1"/>
</dbReference>
<dbReference type="InterPro" id="IPR003855">
    <property type="entry name" value="K+_transporter"/>
</dbReference>
<feature type="transmembrane region" description="Helical" evidence="12">
    <location>
        <begin position="423"/>
        <end position="440"/>
    </location>
</feature>
<comment type="caution">
    <text evidence="15">The sequence shown here is derived from an EMBL/GenBank/DDBJ whole genome shotgun (WGS) entry which is preliminary data.</text>
</comment>
<feature type="transmembrane region" description="Helical" evidence="12">
    <location>
        <begin position="244"/>
        <end position="266"/>
    </location>
</feature>
<sequence>MKRSSAAALALGALGVVFGDIGTSPLYALKQTFTDTRGLTPDPTSVYGVLSLVFWTITIIVSIKYVSLVTRADNDGEGGTMALISLVERVKGLSARTKWFLIGLGVLGAALFFGDGMITPAISVLGAVEGLEVASPGLAEWVVPIAIVLLCGLFFFQRFGTGVVGRAFGPVMLLWFLVIGVLGLAHVIAQPGILRALSPTYAVEFAVNEPLTAFLSLGSVVLAITGSEALYADIGHFGRRPIRNAWFALVFPALTLNYFGQGAIVLADPGAADNPFFRLAPSWGQYPLLILATAAAVIASQSVVTGTFSMARQAVQLGYLPFLTIRHTSEKEAGQVYVPFVNWVLFVAVIGLVVGFGSSTALASAYGIAVTGTLTITTVLFFVIARHRWGTPMWLVVLGAGSLLLIELAFLSANMTKVLSGGWFPLVVGVAVAIVLMTWHRGREIVTRKRTEQEGPLEDFVKALSISDRPPIRVPGNAVFLNANAGTTPLALRHNVRYNHVLHEHVLVLNVQNMRIPHVPRSQRLEIDDACVPDDGIFHLTVRFGFQDKPYVPAALRLARQKGLDINLQDATYFLSRVTIVHTKEPGMASWRKKLFCLISRNAVSPAAYFGLPTHQVVSLGSAIDI</sequence>
<evidence type="ECO:0000256" key="3">
    <source>
        <dbReference type="ARBA" id="ARBA00022448"/>
    </source>
</evidence>
<dbReference type="InterPro" id="IPR053952">
    <property type="entry name" value="K_trans_C"/>
</dbReference>
<feature type="transmembrane region" description="Helical" evidence="12">
    <location>
        <begin position="43"/>
        <end position="63"/>
    </location>
</feature>
<dbReference type="HAMAP" id="MF_01522">
    <property type="entry name" value="Kup"/>
    <property type="match status" value="1"/>
</dbReference>
<feature type="transmembrane region" description="Helical" evidence="12">
    <location>
        <begin position="168"/>
        <end position="193"/>
    </location>
</feature>
<evidence type="ECO:0000259" key="13">
    <source>
        <dbReference type="Pfam" id="PF02705"/>
    </source>
</evidence>
<gene>
    <name evidence="12" type="primary">kup</name>
    <name evidence="15" type="ORF">MMF94_33265</name>
</gene>
<dbReference type="EMBL" id="JAKXMK010000035">
    <property type="protein sequence ID" value="MCH6170600.1"/>
    <property type="molecule type" value="Genomic_DNA"/>
</dbReference>
<evidence type="ECO:0000256" key="4">
    <source>
        <dbReference type="ARBA" id="ARBA00022475"/>
    </source>
</evidence>
<feature type="domain" description="K+ potassium transporter integral membrane" evidence="13">
    <location>
        <begin position="9"/>
        <end position="462"/>
    </location>
</feature>
<feature type="transmembrane region" description="Helical" evidence="12">
    <location>
        <begin position="363"/>
        <end position="385"/>
    </location>
</feature>
<feature type="transmembrane region" description="Helical" evidence="12">
    <location>
        <begin position="286"/>
        <end position="308"/>
    </location>
</feature>
<accession>A0ABS9TPX7</accession>
<evidence type="ECO:0000256" key="6">
    <source>
        <dbReference type="ARBA" id="ARBA00022692"/>
    </source>
</evidence>
<name>A0ABS9TPX7_9PSEU</name>
<protein>
    <recommendedName>
        <fullName evidence="12">Probable potassium transport system protein Kup</fullName>
    </recommendedName>
</protein>
<evidence type="ECO:0000259" key="14">
    <source>
        <dbReference type="Pfam" id="PF22776"/>
    </source>
</evidence>
<dbReference type="InterPro" id="IPR023051">
    <property type="entry name" value="Kup"/>
</dbReference>
<dbReference type="PANTHER" id="PTHR30540">
    <property type="entry name" value="OSMOTIC STRESS POTASSIUM TRANSPORTER"/>
    <property type="match status" value="1"/>
</dbReference>
<keyword evidence="11 12" id="KW-0472">Membrane</keyword>
<evidence type="ECO:0000256" key="2">
    <source>
        <dbReference type="ARBA" id="ARBA00007019"/>
    </source>
</evidence>
<feature type="transmembrane region" description="Helical" evidence="12">
    <location>
        <begin position="213"/>
        <end position="232"/>
    </location>
</feature>
<comment type="subcellular location">
    <subcellularLocation>
        <location evidence="12">Cell membrane</location>
        <topology evidence="12">Multi-pass membrane protein</topology>
    </subcellularLocation>
    <subcellularLocation>
        <location evidence="1">Membrane</location>
        <topology evidence="1">Multi-pass membrane protein</topology>
    </subcellularLocation>
</comment>
<comment type="function">
    <text evidence="12">Transport of potassium into the cell. Likely operates as a K(+):H(+) symporter.</text>
</comment>
<keyword evidence="10 12" id="KW-0406">Ion transport</keyword>
<evidence type="ECO:0000256" key="9">
    <source>
        <dbReference type="ARBA" id="ARBA00022989"/>
    </source>
</evidence>
<keyword evidence="8 12" id="KW-0630">Potassium</keyword>
<proteinExistence type="inferred from homology"/>
<feature type="transmembrane region" description="Helical" evidence="12">
    <location>
        <begin position="336"/>
        <end position="357"/>
    </location>
</feature>
<keyword evidence="4 12" id="KW-1003">Cell membrane</keyword>
<keyword evidence="9 12" id="KW-1133">Transmembrane helix</keyword>
<dbReference type="Pfam" id="PF02705">
    <property type="entry name" value="K_trans"/>
    <property type="match status" value="1"/>
</dbReference>
<reference evidence="15 16" key="1">
    <citation type="submission" date="2022-03" db="EMBL/GenBank/DDBJ databases">
        <title>Pseudonocardia alaer sp. nov., a novel actinomycete isolated from reed forest soil.</title>
        <authorList>
            <person name="Wang L."/>
        </authorList>
    </citation>
    <scope>NUCLEOTIDE SEQUENCE [LARGE SCALE GENOMIC DNA]</scope>
    <source>
        <strain evidence="15 16">Y-16303</strain>
    </source>
</reference>
<feature type="domain" description="K+ potassium transporter C-terminal" evidence="14">
    <location>
        <begin position="475"/>
        <end position="626"/>
    </location>
</feature>
<dbReference type="InterPro" id="IPR053951">
    <property type="entry name" value="K_trans_N"/>
</dbReference>
<keyword evidence="16" id="KW-1185">Reference proteome</keyword>
<evidence type="ECO:0000256" key="7">
    <source>
        <dbReference type="ARBA" id="ARBA00022847"/>
    </source>
</evidence>
<keyword evidence="3 12" id="KW-0813">Transport</keyword>
<keyword evidence="6 12" id="KW-0812">Transmembrane</keyword>
<evidence type="ECO:0000313" key="16">
    <source>
        <dbReference type="Proteomes" id="UP001299970"/>
    </source>
</evidence>
<dbReference type="PANTHER" id="PTHR30540:SF79">
    <property type="entry name" value="LOW AFFINITY POTASSIUM TRANSPORT SYSTEM PROTEIN KUP"/>
    <property type="match status" value="1"/>
</dbReference>
<evidence type="ECO:0000256" key="11">
    <source>
        <dbReference type="ARBA" id="ARBA00023136"/>
    </source>
</evidence>
<feature type="transmembrane region" description="Helical" evidence="12">
    <location>
        <begin position="99"/>
        <end position="118"/>
    </location>
</feature>
<dbReference type="Proteomes" id="UP001299970">
    <property type="component" value="Unassembled WGS sequence"/>
</dbReference>
<evidence type="ECO:0000256" key="10">
    <source>
        <dbReference type="ARBA" id="ARBA00023065"/>
    </source>
</evidence>
<comment type="catalytic activity">
    <reaction evidence="12">
        <text>K(+)(in) + H(+)(in) = K(+)(out) + H(+)(out)</text>
        <dbReference type="Rhea" id="RHEA:28490"/>
        <dbReference type="ChEBI" id="CHEBI:15378"/>
        <dbReference type="ChEBI" id="CHEBI:29103"/>
    </reaction>
</comment>
<organism evidence="15 16">
    <name type="scientific">Pseudonocardia alaniniphila</name>
    <dbReference type="NCBI Taxonomy" id="75291"/>
    <lineage>
        <taxon>Bacteria</taxon>
        <taxon>Bacillati</taxon>
        <taxon>Actinomycetota</taxon>
        <taxon>Actinomycetes</taxon>
        <taxon>Pseudonocardiales</taxon>
        <taxon>Pseudonocardiaceae</taxon>
        <taxon>Pseudonocardia</taxon>
    </lineage>
</organism>
<evidence type="ECO:0000256" key="8">
    <source>
        <dbReference type="ARBA" id="ARBA00022958"/>
    </source>
</evidence>
<feature type="transmembrane region" description="Helical" evidence="12">
    <location>
        <begin position="392"/>
        <end position="411"/>
    </location>
</feature>
<comment type="similarity">
    <text evidence="2 12">Belongs to the HAK/KUP transporter (TC 2.A.72) family.</text>
</comment>
<evidence type="ECO:0000256" key="12">
    <source>
        <dbReference type="HAMAP-Rule" id="MF_01522"/>
    </source>
</evidence>